<keyword evidence="4" id="KW-1185">Reference proteome</keyword>
<comment type="caution">
    <text evidence="3">The sequence shown here is derived from an EMBL/GenBank/DDBJ whole genome shotgun (WGS) entry which is preliminary data.</text>
</comment>
<feature type="region of interest" description="Disordered" evidence="1">
    <location>
        <begin position="179"/>
        <end position="244"/>
    </location>
</feature>
<gene>
    <name evidence="3" type="ORF">CR513_54600</name>
</gene>
<evidence type="ECO:0000313" key="4">
    <source>
        <dbReference type="Proteomes" id="UP000257109"/>
    </source>
</evidence>
<dbReference type="GO" id="GO:0010082">
    <property type="term" value="P:regulation of root meristem growth"/>
    <property type="evidence" value="ECO:0007669"/>
    <property type="project" value="InterPro"/>
</dbReference>
<dbReference type="EMBL" id="QJKJ01013361">
    <property type="protein sequence ID" value="RDX66611.1"/>
    <property type="molecule type" value="Genomic_DNA"/>
</dbReference>
<reference evidence="3" key="1">
    <citation type="submission" date="2018-05" db="EMBL/GenBank/DDBJ databases">
        <title>Draft genome of Mucuna pruriens seed.</title>
        <authorList>
            <person name="Nnadi N.E."/>
            <person name="Vos R."/>
            <person name="Hasami M.H."/>
            <person name="Devisetty U.K."/>
            <person name="Aguiy J.C."/>
        </authorList>
    </citation>
    <scope>NUCLEOTIDE SEQUENCE [LARGE SCALE GENOMIC DNA]</scope>
    <source>
        <strain evidence="3">JCA_2017</strain>
    </source>
</reference>
<organism evidence="3 4">
    <name type="scientific">Mucuna pruriens</name>
    <name type="common">Velvet bean</name>
    <name type="synonym">Dolichos pruriens</name>
    <dbReference type="NCBI Taxonomy" id="157652"/>
    <lineage>
        <taxon>Eukaryota</taxon>
        <taxon>Viridiplantae</taxon>
        <taxon>Streptophyta</taxon>
        <taxon>Embryophyta</taxon>
        <taxon>Tracheophyta</taxon>
        <taxon>Spermatophyta</taxon>
        <taxon>Magnoliopsida</taxon>
        <taxon>eudicotyledons</taxon>
        <taxon>Gunneridae</taxon>
        <taxon>Pentapetalae</taxon>
        <taxon>rosids</taxon>
        <taxon>fabids</taxon>
        <taxon>Fabales</taxon>
        <taxon>Fabaceae</taxon>
        <taxon>Papilionoideae</taxon>
        <taxon>50 kb inversion clade</taxon>
        <taxon>NPAAA clade</taxon>
        <taxon>indigoferoid/millettioid clade</taxon>
        <taxon>Phaseoleae</taxon>
        <taxon>Mucuna</taxon>
    </lineage>
</organism>
<feature type="signal peptide" evidence="2">
    <location>
        <begin position="1"/>
        <end position="21"/>
    </location>
</feature>
<proteinExistence type="predicted"/>
<accession>A0A371EKP9</accession>
<dbReference type="OrthoDB" id="1937240at2759"/>
<feature type="compositionally biased region" description="Basic and acidic residues" evidence="1">
    <location>
        <begin position="205"/>
        <end position="217"/>
    </location>
</feature>
<evidence type="ECO:0000256" key="1">
    <source>
        <dbReference type="SAM" id="MobiDB-lite"/>
    </source>
</evidence>
<dbReference type="GO" id="GO:0008083">
    <property type="term" value="F:growth factor activity"/>
    <property type="evidence" value="ECO:0007669"/>
    <property type="project" value="InterPro"/>
</dbReference>
<keyword evidence="2" id="KW-0732">Signal</keyword>
<feature type="chain" id="PRO_5016670885" evidence="2">
    <location>
        <begin position="22"/>
        <end position="244"/>
    </location>
</feature>
<dbReference type="AlphaFoldDB" id="A0A371EKP9"/>
<feature type="region of interest" description="Disordered" evidence="1">
    <location>
        <begin position="123"/>
        <end position="150"/>
    </location>
</feature>
<evidence type="ECO:0000256" key="2">
    <source>
        <dbReference type="SAM" id="SignalP"/>
    </source>
</evidence>
<evidence type="ECO:0000313" key="3">
    <source>
        <dbReference type="EMBL" id="RDX66611.1"/>
    </source>
</evidence>
<feature type="non-terminal residue" evidence="3">
    <location>
        <position position="1"/>
    </location>
</feature>
<dbReference type="InterPro" id="IPR038804">
    <property type="entry name" value="RGF3"/>
</dbReference>
<dbReference type="Proteomes" id="UP000257109">
    <property type="component" value="Unassembled WGS sequence"/>
</dbReference>
<feature type="compositionally biased region" description="Low complexity" evidence="1">
    <location>
        <begin position="182"/>
        <end position="197"/>
    </location>
</feature>
<sequence length="244" mass="26523">MKITVLSTLLLGCFLVMTVQGDSSTRVVPAGEEGNKNKLGVSFQKEAFVRSGAGHIRKLGLGGKKFSTHEVMTSVDSRNGKGADGGGTSKISGATYSDGICDFDEREGDHKIVKCKGEKSIKPRKLKMDGKDNDGLKKSSGSRDQKNDDQKLMIMGAKEYLKSTKFVIRRRIPTKCSQDCNAVPSVKSSLGSSSSAEEPPPSSAQKDETQRFDDAAKEIANLIYKDYKGKPSHRPPINNHEPRN</sequence>
<protein>
    <submittedName>
        <fullName evidence="3">Uncharacterized protein</fullName>
    </submittedName>
</protein>
<name>A0A371EKP9_MUCPR</name>
<dbReference type="PANTHER" id="PTHR36313:SF7">
    <property type="entry name" value="OS09G0474600 PROTEIN"/>
    <property type="match status" value="1"/>
</dbReference>
<dbReference type="PANTHER" id="PTHR36313">
    <property type="entry name" value="ROOT MERISTEM GROWTH FACTOR 2"/>
    <property type="match status" value="1"/>
</dbReference>